<sequence length="675" mass="76313">MGVETTNKVPSAFDTSGLLIRYSFASSNLGKWTMRNRYRTQFFLSLLLVLLLAGCETTPVEPTAPADPQAVHAANMFEQQRYGAAADLYIDLAGRTPGASHDLYLLLAADSLIHDGQLDKADSILQQIDTGTLPQEYRFRQTLVQADLALKRFQPEEALRLLAVLPQHSRRDEEERFHSIRAAAYKELQDSIAYARELIALDRLLSSDDAQLPVQTEILSVLTRTPPQTLQEKFPSPDSVTRGWLELARLLRDFPNAPEEIIAPYREWRDLYPDHPAVPGLLTSYYSHQQQLAPVEIHQVAVLLPVSGPYAIPAKAIRDGLMSAWYNDTGENRPRVKFYDSSNADQIWPLLNRVADEGADMVIGPLSKQAVLQLARAGSLPLPVLALNQVNTDSVPPQNLYQYSLSPEDEARQVAVWAAYQGYREPAMLYPSSRLGERMATTFMETWRKLGGGSLRSQSYDPGTRDFSTPVAQLVRSKQRKAQLEEQKKAREENLPYTLPPRGMDFIFAIGNKQQMKQIRPMLQFHYAEDLPVLSTSRAWDGQLKNDERFDMAGIMLPEMPWMLNLDPENPLSRSSLQDYLARGERKYLRLLPMGIDAYQVLPQLRKLAMSDLTPFEGKTGLLYLDDKHQLRRRMTWIVLQAEPRILGTTPPENTVSVLPLDLPDEPESLPPAQR</sequence>
<evidence type="ECO:0000256" key="2">
    <source>
        <dbReference type="ARBA" id="ARBA00022960"/>
    </source>
</evidence>
<dbReference type="InterPro" id="IPR028082">
    <property type="entry name" value="Peripla_BP_I"/>
</dbReference>
<dbReference type="Gene3D" id="1.25.40.650">
    <property type="match status" value="1"/>
</dbReference>
<keyword evidence="4" id="KW-0472">Membrane</keyword>
<dbReference type="Proteomes" id="UP000886339">
    <property type="component" value="Unassembled WGS sequence"/>
</dbReference>
<feature type="region of interest" description="Disordered" evidence="8">
    <location>
        <begin position="651"/>
        <end position="675"/>
    </location>
</feature>
<protein>
    <recommendedName>
        <fullName evidence="10">Penicillin-binding protein activator</fullName>
    </recommendedName>
</protein>
<dbReference type="Gene3D" id="1.25.40.10">
    <property type="entry name" value="Tetratricopeptide repeat domain"/>
    <property type="match status" value="1"/>
</dbReference>
<dbReference type="GO" id="GO:0030234">
    <property type="term" value="F:enzyme regulator activity"/>
    <property type="evidence" value="ECO:0007669"/>
    <property type="project" value="TreeGrafter"/>
</dbReference>
<dbReference type="GO" id="GO:0009252">
    <property type="term" value="P:peptidoglycan biosynthetic process"/>
    <property type="evidence" value="ECO:0007669"/>
    <property type="project" value="UniProtKB-KW"/>
</dbReference>
<organism evidence="9">
    <name type="scientific">Thiolapillus brandeum</name>
    <dbReference type="NCBI Taxonomy" id="1076588"/>
    <lineage>
        <taxon>Bacteria</taxon>
        <taxon>Pseudomonadati</taxon>
        <taxon>Pseudomonadota</taxon>
        <taxon>Gammaproteobacteria</taxon>
        <taxon>Chromatiales</taxon>
        <taxon>Sedimenticolaceae</taxon>
        <taxon>Thiolapillus</taxon>
    </lineage>
</organism>
<dbReference type="Gene3D" id="3.40.50.2300">
    <property type="match status" value="2"/>
</dbReference>
<accession>A0A831WCK2</accession>
<dbReference type="GO" id="GO:0031241">
    <property type="term" value="C:periplasmic side of cell outer membrane"/>
    <property type="evidence" value="ECO:0007669"/>
    <property type="project" value="TreeGrafter"/>
</dbReference>
<keyword evidence="1" id="KW-0732">Signal</keyword>
<evidence type="ECO:0000256" key="6">
    <source>
        <dbReference type="ARBA" id="ARBA00023237"/>
    </source>
</evidence>
<dbReference type="CDD" id="cd06339">
    <property type="entry name" value="PBP1_YraM_LppC_lipoprotein-like"/>
    <property type="match status" value="1"/>
</dbReference>
<gene>
    <name evidence="9" type="ORF">ENJ12_03330</name>
</gene>
<evidence type="ECO:0000256" key="3">
    <source>
        <dbReference type="ARBA" id="ARBA00022984"/>
    </source>
</evidence>
<evidence type="ECO:0008006" key="10">
    <source>
        <dbReference type="Google" id="ProtNLM"/>
    </source>
</evidence>
<dbReference type="GO" id="GO:0008360">
    <property type="term" value="P:regulation of cell shape"/>
    <property type="evidence" value="ECO:0007669"/>
    <property type="project" value="UniProtKB-KW"/>
</dbReference>
<keyword evidence="2" id="KW-0133">Cell shape</keyword>
<dbReference type="InterPro" id="IPR011990">
    <property type="entry name" value="TPR-like_helical_dom_sf"/>
</dbReference>
<name>A0A831WCK2_9GAMM</name>
<evidence type="ECO:0000256" key="8">
    <source>
        <dbReference type="SAM" id="MobiDB-lite"/>
    </source>
</evidence>
<comment type="caution">
    <text evidence="9">The sequence shown here is derived from an EMBL/GenBank/DDBJ whole genome shotgun (WGS) entry which is preliminary data.</text>
</comment>
<evidence type="ECO:0000256" key="4">
    <source>
        <dbReference type="ARBA" id="ARBA00023136"/>
    </source>
</evidence>
<dbReference type="PANTHER" id="PTHR38038:SF1">
    <property type="entry name" value="PENICILLIN-BINDING PROTEIN ACTIVATOR LPOA"/>
    <property type="match status" value="1"/>
</dbReference>
<proteinExistence type="predicted"/>
<dbReference type="SUPFAM" id="SSF53822">
    <property type="entry name" value="Periplasmic binding protein-like I"/>
    <property type="match status" value="1"/>
</dbReference>
<keyword evidence="5" id="KW-0564">Palmitate</keyword>
<keyword evidence="7" id="KW-0449">Lipoprotein</keyword>
<dbReference type="InterPro" id="IPR007443">
    <property type="entry name" value="LpoA"/>
</dbReference>
<dbReference type="PANTHER" id="PTHR38038">
    <property type="entry name" value="PENICILLIN-BINDING PROTEIN ACTIVATOR LPOA"/>
    <property type="match status" value="1"/>
</dbReference>
<reference evidence="9" key="1">
    <citation type="journal article" date="2020" name="mSystems">
        <title>Genome- and Community-Level Interaction Insights into Carbon Utilization and Element Cycling Functions of Hydrothermarchaeota in Hydrothermal Sediment.</title>
        <authorList>
            <person name="Zhou Z."/>
            <person name="Liu Y."/>
            <person name="Xu W."/>
            <person name="Pan J."/>
            <person name="Luo Z.H."/>
            <person name="Li M."/>
        </authorList>
    </citation>
    <scope>NUCLEOTIDE SEQUENCE [LARGE SCALE GENOMIC DNA]</scope>
    <source>
        <strain evidence="9">HyVt-458</strain>
    </source>
</reference>
<evidence type="ECO:0000256" key="1">
    <source>
        <dbReference type="ARBA" id="ARBA00022729"/>
    </source>
</evidence>
<dbReference type="AlphaFoldDB" id="A0A831WCK2"/>
<dbReference type="Pfam" id="PF04348">
    <property type="entry name" value="LppC"/>
    <property type="match status" value="1"/>
</dbReference>
<dbReference type="EMBL" id="DRLF01000124">
    <property type="protein sequence ID" value="HEC05854.1"/>
    <property type="molecule type" value="Genomic_DNA"/>
</dbReference>
<evidence type="ECO:0000313" key="9">
    <source>
        <dbReference type="EMBL" id="HEC05854.1"/>
    </source>
</evidence>
<keyword evidence="6" id="KW-0998">Cell outer membrane</keyword>
<evidence type="ECO:0000256" key="5">
    <source>
        <dbReference type="ARBA" id="ARBA00023139"/>
    </source>
</evidence>
<keyword evidence="3" id="KW-0573">Peptidoglycan synthesis</keyword>
<evidence type="ECO:0000256" key="7">
    <source>
        <dbReference type="ARBA" id="ARBA00023288"/>
    </source>
</evidence>